<dbReference type="EMBL" id="QBLH01002747">
    <property type="protein sequence ID" value="TGZ47221.1"/>
    <property type="molecule type" value="Genomic_DNA"/>
</dbReference>
<protein>
    <submittedName>
        <fullName evidence="2">Uncharacterized protein</fullName>
    </submittedName>
</protein>
<name>A0A4S2KD15_9HYME</name>
<feature type="compositionally biased region" description="Basic and acidic residues" evidence="1">
    <location>
        <begin position="103"/>
        <end position="120"/>
    </location>
</feature>
<sequence>MTYACDRCVPRVNFQRIEFPGYHPGNARQEPELPDNIGQRCTVTEKKSVAWYRKNRLRAKENENSPDLSYRKTREPPNVLANLVPPGFFAERDDLVETAGDAVHTRETGRKRPRGRETAYRRRGRARRGTGGPASLGRMLSSGDKMHLLLHHRCRGADHLTGSALDYGVTQSPPYPSRLMMTVISADDGRGDDNNDGGDGATETTRERPALCPPAI</sequence>
<proteinExistence type="predicted"/>
<reference evidence="2 3" key="1">
    <citation type="journal article" date="2019" name="Philos. Trans. R. Soc. Lond., B, Biol. Sci.">
        <title>Ant behaviour and brain gene expression of defending hosts depend on the ecological success of the intruding social parasite.</title>
        <authorList>
            <person name="Kaur R."/>
            <person name="Stoldt M."/>
            <person name="Jongepier E."/>
            <person name="Feldmeyer B."/>
            <person name="Menzel F."/>
            <person name="Bornberg-Bauer E."/>
            <person name="Foitzik S."/>
        </authorList>
    </citation>
    <scope>NUCLEOTIDE SEQUENCE [LARGE SCALE GENOMIC DNA]</scope>
    <source>
        <tissue evidence="2">Whole body</tissue>
    </source>
</reference>
<feature type="region of interest" description="Disordered" evidence="1">
    <location>
        <begin position="187"/>
        <end position="216"/>
    </location>
</feature>
<organism evidence="2 3">
    <name type="scientific">Temnothorax longispinosus</name>
    <dbReference type="NCBI Taxonomy" id="300112"/>
    <lineage>
        <taxon>Eukaryota</taxon>
        <taxon>Metazoa</taxon>
        <taxon>Ecdysozoa</taxon>
        <taxon>Arthropoda</taxon>
        <taxon>Hexapoda</taxon>
        <taxon>Insecta</taxon>
        <taxon>Pterygota</taxon>
        <taxon>Neoptera</taxon>
        <taxon>Endopterygota</taxon>
        <taxon>Hymenoptera</taxon>
        <taxon>Apocrita</taxon>
        <taxon>Aculeata</taxon>
        <taxon>Formicoidea</taxon>
        <taxon>Formicidae</taxon>
        <taxon>Myrmicinae</taxon>
        <taxon>Temnothorax</taxon>
    </lineage>
</organism>
<feature type="region of interest" description="Disordered" evidence="1">
    <location>
        <begin position="102"/>
        <end position="136"/>
    </location>
</feature>
<gene>
    <name evidence="2" type="ORF">DBV15_06386</name>
</gene>
<comment type="caution">
    <text evidence="2">The sequence shown here is derived from an EMBL/GenBank/DDBJ whole genome shotgun (WGS) entry which is preliminary data.</text>
</comment>
<keyword evidence="3" id="KW-1185">Reference proteome</keyword>
<dbReference type="Proteomes" id="UP000310200">
    <property type="component" value="Unassembled WGS sequence"/>
</dbReference>
<evidence type="ECO:0000313" key="3">
    <source>
        <dbReference type="Proteomes" id="UP000310200"/>
    </source>
</evidence>
<evidence type="ECO:0000313" key="2">
    <source>
        <dbReference type="EMBL" id="TGZ47221.1"/>
    </source>
</evidence>
<evidence type="ECO:0000256" key="1">
    <source>
        <dbReference type="SAM" id="MobiDB-lite"/>
    </source>
</evidence>
<accession>A0A4S2KD15</accession>
<dbReference type="AlphaFoldDB" id="A0A4S2KD15"/>